<name>A0ABU5EGL9_9PROT</name>
<comment type="caution">
    <text evidence="1">The sequence shown here is derived from an EMBL/GenBank/DDBJ whole genome shotgun (WGS) entry which is preliminary data.</text>
</comment>
<dbReference type="RefSeq" id="WP_320510222.1">
    <property type="nucleotide sequence ID" value="NZ_JAXCLW010000007.1"/>
</dbReference>
<evidence type="ECO:0000313" key="2">
    <source>
        <dbReference type="Proteomes" id="UP001279642"/>
    </source>
</evidence>
<protein>
    <submittedName>
        <fullName evidence="1">Uncharacterized protein</fullName>
    </submittedName>
</protein>
<accession>A0ABU5EGL9</accession>
<proteinExistence type="predicted"/>
<gene>
    <name evidence="1" type="ORF">SMD27_20100</name>
</gene>
<evidence type="ECO:0000313" key="1">
    <source>
        <dbReference type="EMBL" id="MDY0885154.1"/>
    </source>
</evidence>
<sequence length="258" mass="29108">MAESALREASYDPAKIAGEMDVAGFAVIENYIGPYELKQAQRFVDAVLRENGDRCLIFRGPAELAGTFMYDLPKRPDFEKLCCDIYEAGTGHQVPAAECYQVLRCLCGVAGQKNSMHFHFDTYVLAALVPITIPTEGKSGDLLLLPNVRKVRHFYMRSLIDKAILASAVRQRGLKRLYETHDERLVRVKMVPGNLYFFWGYKSAHTNEECDVDALRCTALFHYVDPHAGSVLRSIMPTSRLKNIINPARIVKSLSVYR</sequence>
<reference evidence="1 2" key="1">
    <citation type="journal article" date="2016" name="Antonie Van Leeuwenhoek">
        <title>Dongia soli sp. nov., isolated from soil from Dokdo, Korea.</title>
        <authorList>
            <person name="Kim D.U."/>
            <person name="Lee H."/>
            <person name="Kim H."/>
            <person name="Kim S.G."/>
            <person name="Ka J.O."/>
        </authorList>
    </citation>
    <scope>NUCLEOTIDE SEQUENCE [LARGE SCALE GENOMIC DNA]</scope>
    <source>
        <strain evidence="1 2">D78</strain>
    </source>
</reference>
<organism evidence="1 2">
    <name type="scientific">Dongia soli</name>
    <dbReference type="NCBI Taxonomy" id="600628"/>
    <lineage>
        <taxon>Bacteria</taxon>
        <taxon>Pseudomonadati</taxon>
        <taxon>Pseudomonadota</taxon>
        <taxon>Alphaproteobacteria</taxon>
        <taxon>Rhodospirillales</taxon>
        <taxon>Dongiaceae</taxon>
        <taxon>Dongia</taxon>
    </lineage>
</organism>
<dbReference type="EMBL" id="JAXCLW010000007">
    <property type="protein sequence ID" value="MDY0885154.1"/>
    <property type="molecule type" value="Genomic_DNA"/>
</dbReference>
<dbReference type="Proteomes" id="UP001279642">
    <property type="component" value="Unassembled WGS sequence"/>
</dbReference>
<keyword evidence="2" id="KW-1185">Reference proteome</keyword>